<dbReference type="OrthoDB" id="253391at2"/>
<evidence type="ECO:0000313" key="2">
    <source>
        <dbReference type="EMBL" id="APZ90930.1"/>
    </source>
</evidence>
<dbReference type="Proteomes" id="UP000187735">
    <property type="component" value="Chromosome"/>
</dbReference>
<organism evidence="2 3">
    <name type="scientific">Fuerstiella marisgermanici</name>
    <dbReference type="NCBI Taxonomy" id="1891926"/>
    <lineage>
        <taxon>Bacteria</taxon>
        <taxon>Pseudomonadati</taxon>
        <taxon>Planctomycetota</taxon>
        <taxon>Planctomycetia</taxon>
        <taxon>Planctomycetales</taxon>
        <taxon>Planctomycetaceae</taxon>
        <taxon>Fuerstiella</taxon>
    </lineage>
</organism>
<dbReference type="Pfam" id="PF00669">
    <property type="entry name" value="Flagellin_N"/>
    <property type="match status" value="1"/>
</dbReference>
<name>A0A1P8WA56_9PLAN</name>
<dbReference type="NCBIfam" id="TIGR02550">
    <property type="entry name" value="flagell_flgL"/>
    <property type="match status" value="1"/>
</dbReference>
<dbReference type="GO" id="GO:0005198">
    <property type="term" value="F:structural molecule activity"/>
    <property type="evidence" value="ECO:0007669"/>
    <property type="project" value="InterPro"/>
</dbReference>
<keyword evidence="3" id="KW-1185">Reference proteome</keyword>
<sequence>MDFRVTPRVGIDLATSELAKQAAELQRTQQQISTGIRLHRPSDDPAATRRSIVQKDKLSRLQTHVESVNHVKARVSQAHVQLREAQQLFVSVRGIAQSAAQATEPAELNALASELEGTLDQFVSLANASDESGYLFAGTATQTKPFAVERSTGIDSVQYTGTPANSQLHVTGDIPREALTSGDHVFQSVVREPTIIIGDTGLSPGVGTDTAKAELTVTVSHTATSFAGASGVSIGDSSVGSDTLVGIHELTITDTSGTGASGTITLNGGGPIAFTNADTDLQVRGPTGELIHLNTTAITAGFNGTVAVTADGTLSVDGGATTQPITFSDSETITIPANGTVVHFDTTTLKKTGEDSVEFPGTTDAFQVMMALRDDLRNTRDLTGDQLHAAFSRRLGDIERIENHLLDEIGVQGVALQQMERLEIRTEDQELEQKIKYGETVNADLAEAAVRMQELLNLQQFTMASISKVFSQNLLQFIQ</sequence>
<reference evidence="2 3" key="1">
    <citation type="journal article" date="2016" name="Front. Microbiol.">
        <title>Fuerstia marisgermanicae gen. nov., sp. nov., an Unusual Member of the Phylum Planctomycetes from the German Wadden Sea.</title>
        <authorList>
            <person name="Kohn T."/>
            <person name="Heuer A."/>
            <person name="Jogler M."/>
            <person name="Vollmers J."/>
            <person name="Boedeker C."/>
            <person name="Bunk B."/>
            <person name="Rast P."/>
            <person name="Borchert D."/>
            <person name="Glockner I."/>
            <person name="Freese H.M."/>
            <person name="Klenk H.P."/>
            <person name="Overmann J."/>
            <person name="Kaster A.K."/>
            <person name="Rohde M."/>
            <person name="Wiegand S."/>
            <person name="Jogler C."/>
        </authorList>
    </citation>
    <scope>NUCLEOTIDE SEQUENCE [LARGE SCALE GENOMIC DNA]</scope>
    <source>
        <strain evidence="2 3">NH11</strain>
    </source>
</reference>
<dbReference type="InterPro" id="IPR013384">
    <property type="entry name" value="Flagell_FlgL"/>
</dbReference>
<dbReference type="Gene3D" id="1.20.1330.10">
    <property type="entry name" value="f41 fragment of flagellin, N-terminal domain"/>
    <property type="match status" value="2"/>
</dbReference>
<dbReference type="InterPro" id="IPR001029">
    <property type="entry name" value="Flagellin_N"/>
</dbReference>
<dbReference type="AlphaFoldDB" id="A0A1P8WA56"/>
<gene>
    <name evidence="2" type="primary">flgL</name>
    <name evidence="2" type="ORF">Fuma_00514</name>
</gene>
<dbReference type="GO" id="GO:0009424">
    <property type="term" value="C:bacterial-type flagellum hook"/>
    <property type="evidence" value="ECO:0007669"/>
    <property type="project" value="InterPro"/>
</dbReference>
<dbReference type="GO" id="GO:0071973">
    <property type="term" value="P:bacterial-type flagellum-dependent cell motility"/>
    <property type="evidence" value="ECO:0007669"/>
    <property type="project" value="InterPro"/>
</dbReference>
<proteinExistence type="predicted"/>
<feature type="domain" description="Flagellin N-terminal" evidence="1">
    <location>
        <begin position="15"/>
        <end position="141"/>
    </location>
</feature>
<dbReference type="EMBL" id="CP017641">
    <property type="protein sequence ID" value="APZ90930.1"/>
    <property type="molecule type" value="Genomic_DNA"/>
</dbReference>
<protein>
    <submittedName>
        <fullName evidence="2">Hook-filament junction protein</fullName>
    </submittedName>
</protein>
<dbReference type="KEGG" id="fmr:Fuma_00514"/>
<dbReference type="STRING" id="1891926.Fuma_00514"/>
<dbReference type="InterPro" id="IPR001492">
    <property type="entry name" value="Flagellin"/>
</dbReference>
<dbReference type="RefSeq" id="WP_077022755.1">
    <property type="nucleotide sequence ID" value="NZ_CP017641.1"/>
</dbReference>
<dbReference type="PANTHER" id="PTHR42792">
    <property type="entry name" value="FLAGELLIN"/>
    <property type="match status" value="1"/>
</dbReference>
<dbReference type="PANTHER" id="PTHR42792:SF1">
    <property type="entry name" value="FLAGELLAR HOOK-ASSOCIATED PROTEIN 3"/>
    <property type="match status" value="1"/>
</dbReference>
<dbReference type="SUPFAM" id="SSF64518">
    <property type="entry name" value="Phase 1 flagellin"/>
    <property type="match status" value="1"/>
</dbReference>
<evidence type="ECO:0000259" key="1">
    <source>
        <dbReference type="Pfam" id="PF00669"/>
    </source>
</evidence>
<evidence type="ECO:0000313" key="3">
    <source>
        <dbReference type="Proteomes" id="UP000187735"/>
    </source>
</evidence>
<accession>A0A1P8WA56</accession>